<evidence type="ECO:0000259" key="1">
    <source>
        <dbReference type="PROSITE" id="PS51186"/>
    </source>
</evidence>
<evidence type="ECO:0000313" key="3">
    <source>
        <dbReference type="Proteomes" id="UP000321945"/>
    </source>
</evidence>
<keyword evidence="3" id="KW-1185">Reference proteome</keyword>
<dbReference type="InterPro" id="IPR016181">
    <property type="entry name" value="Acyl_CoA_acyltransferase"/>
</dbReference>
<dbReference type="PANTHER" id="PTHR43792">
    <property type="entry name" value="GNAT FAMILY, PUTATIVE (AFU_ORTHOLOGUE AFUA_3G00765)-RELATED-RELATED"/>
    <property type="match status" value="1"/>
</dbReference>
<gene>
    <name evidence="2" type="ORF">ESV24_05660</name>
</gene>
<dbReference type="EMBL" id="VORU01000003">
    <property type="protein sequence ID" value="TXD69921.1"/>
    <property type="molecule type" value="Genomic_DNA"/>
</dbReference>
<evidence type="ECO:0000313" key="2">
    <source>
        <dbReference type="EMBL" id="TXD69921.1"/>
    </source>
</evidence>
<accession>A0A5C6YQY3</accession>
<dbReference type="AlphaFoldDB" id="A0A5C6YQY3"/>
<dbReference type="InterPro" id="IPR000182">
    <property type="entry name" value="GNAT_dom"/>
</dbReference>
<dbReference type="PANTHER" id="PTHR43792:SF16">
    <property type="entry name" value="N-ACETYLTRANSFERASE DOMAIN-CONTAINING PROTEIN"/>
    <property type="match status" value="1"/>
</dbReference>
<feature type="domain" description="N-acetyltransferase" evidence="1">
    <location>
        <begin position="10"/>
        <end position="180"/>
    </location>
</feature>
<dbReference type="RefSeq" id="WP_111814570.1">
    <property type="nucleotide sequence ID" value="NZ_CBCRZQ010000002.1"/>
</dbReference>
<dbReference type="Gene3D" id="3.40.630.30">
    <property type="match status" value="1"/>
</dbReference>
<reference evidence="2 3" key="1">
    <citation type="submission" date="2019-08" db="EMBL/GenBank/DDBJ databases">
        <title>Genome of Aequorivita lipolytica Y10-2 (type strain).</title>
        <authorList>
            <person name="Bowman J.P."/>
        </authorList>
    </citation>
    <scope>NUCLEOTIDE SEQUENCE [LARGE SCALE GENOMIC DNA]</scope>
    <source>
        <strain evidence="2 3">Y10-2</strain>
    </source>
</reference>
<dbReference type="SUPFAM" id="SSF55729">
    <property type="entry name" value="Acyl-CoA N-acyltransferases (Nat)"/>
    <property type="match status" value="1"/>
</dbReference>
<dbReference type="GO" id="GO:0016747">
    <property type="term" value="F:acyltransferase activity, transferring groups other than amino-acyl groups"/>
    <property type="evidence" value="ECO:0007669"/>
    <property type="project" value="InterPro"/>
</dbReference>
<dbReference type="Proteomes" id="UP000321945">
    <property type="component" value="Unassembled WGS sequence"/>
</dbReference>
<proteinExistence type="predicted"/>
<dbReference type="InterPro" id="IPR051531">
    <property type="entry name" value="N-acetyltransferase"/>
</dbReference>
<protein>
    <submittedName>
        <fullName evidence="2">GNAT family N-acetyltransferase</fullName>
    </submittedName>
</protein>
<organism evidence="2 3">
    <name type="scientific">Aequorivita lipolytica</name>
    <dbReference type="NCBI Taxonomy" id="153267"/>
    <lineage>
        <taxon>Bacteria</taxon>
        <taxon>Pseudomonadati</taxon>
        <taxon>Bacteroidota</taxon>
        <taxon>Flavobacteriia</taxon>
        <taxon>Flavobacteriales</taxon>
        <taxon>Flavobacteriaceae</taxon>
        <taxon>Aequorivita</taxon>
    </lineage>
</organism>
<dbReference type="OrthoDB" id="9788916at2"/>
<dbReference type="PROSITE" id="PS51186">
    <property type="entry name" value="GNAT"/>
    <property type="match status" value="1"/>
</dbReference>
<keyword evidence="2" id="KW-0808">Transferase</keyword>
<sequence length="182" mass="20859">MKIHIETDRLLMRDLTDEDAHEMFAMDSDAGVHAFLGNKPISTLDEAKKMIASIKQQYIDNGIGRWAVVEKDSGDFIGWSGFKLITDVINGRTQYYDLGYRFIKKYWGKGYATETAIASLNHGFTELNFHEIIGIADAEHTASNTILKKVGLIKQNEFIYDGTLHNFYSLHKTEWEKYKIDL</sequence>
<comment type="caution">
    <text evidence="2">The sequence shown here is derived from an EMBL/GenBank/DDBJ whole genome shotgun (WGS) entry which is preliminary data.</text>
</comment>
<dbReference type="Pfam" id="PF13302">
    <property type="entry name" value="Acetyltransf_3"/>
    <property type="match status" value="1"/>
</dbReference>
<name>A0A5C6YQY3_9FLAO</name>